<sequence length="36" mass="3966">MEARDSVSSEDLVRLIQGMPARCQAMIHADGGTTRY</sequence>
<protein>
    <submittedName>
        <fullName evidence="1">Bgt-51135</fullName>
    </submittedName>
</protein>
<name>A0A9X9QFT2_BLUGR</name>
<proteinExistence type="predicted"/>
<evidence type="ECO:0000313" key="2">
    <source>
        <dbReference type="Proteomes" id="UP000324639"/>
    </source>
</evidence>
<reference evidence="1 2" key="1">
    <citation type="submission" date="2018-08" db="EMBL/GenBank/DDBJ databases">
        <authorList>
            <person name="Muller C M."/>
        </authorList>
    </citation>
    <scope>NUCLEOTIDE SEQUENCE [LARGE SCALE GENOMIC DNA]</scope>
</reference>
<dbReference type="Proteomes" id="UP000324639">
    <property type="component" value="Chromosome Bgt_-09"/>
</dbReference>
<gene>
    <name evidence="1" type="ORF">BGT96224V316_LOCUS7257</name>
</gene>
<dbReference type="EMBL" id="LR026992">
    <property type="protein sequence ID" value="VDB93624.1"/>
    <property type="molecule type" value="Genomic_DNA"/>
</dbReference>
<keyword evidence="2" id="KW-1185">Reference proteome</keyword>
<accession>A0A9X9QFT2</accession>
<evidence type="ECO:0000313" key="1">
    <source>
        <dbReference type="EMBL" id="VDB93624.1"/>
    </source>
</evidence>
<dbReference type="AlphaFoldDB" id="A0A9X9QFT2"/>
<organism evidence="1 2">
    <name type="scientific">Blumeria graminis f. sp. tritici</name>
    <dbReference type="NCBI Taxonomy" id="62690"/>
    <lineage>
        <taxon>Eukaryota</taxon>
        <taxon>Fungi</taxon>
        <taxon>Dikarya</taxon>
        <taxon>Ascomycota</taxon>
        <taxon>Pezizomycotina</taxon>
        <taxon>Leotiomycetes</taxon>
        <taxon>Erysiphales</taxon>
        <taxon>Erysiphaceae</taxon>
        <taxon>Blumeria</taxon>
    </lineage>
</organism>